<dbReference type="SUPFAM" id="SSF52728">
    <property type="entry name" value="PTS IIb component"/>
    <property type="match status" value="1"/>
</dbReference>
<reference evidence="9 10" key="2">
    <citation type="submission" date="2020-01" db="EMBL/GenBank/DDBJ databases">
        <title>Clostridiaceae sp. nov. isolated from the gut of human by culturomics.</title>
        <authorList>
            <person name="Chang Y."/>
        </authorList>
    </citation>
    <scope>NUCLEOTIDE SEQUENCE [LARGE SCALE GENOMIC DNA]</scope>
    <source>
        <strain evidence="9 10">DONG20-135</strain>
    </source>
</reference>
<dbReference type="GO" id="GO:0005737">
    <property type="term" value="C:cytoplasm"/>
    <property type="evidence" value="ECO:0007669"/>
    <property type="project" value="UniProtKB-SubCell"/>
</dbReference>
<protein>
    <submittedName>
        <fullName evidence="9">PTS transporter subunit IIB</fullName>
    </submittedName>
</protein>
<accession>A0A6N8U4V2</accession>
<gene>
    <name evidence="9" type="ORF">GSF08_00070</name>
</gene>
<dbReference type="Gene3D" id="3.40.35.10">
    <property type="entry name" value="Phosphotransferase system, sorbose subfamily IIB component"/>
    <property type="match status" value="1"/>
</dbReference>
<sequence length="163" mass="18188">MSIVDIRIDDRLIHGQVSNFWIPHLGVQKVLIIDDMIVHDNLRKTALKFGCPPSVSLTILSPKIAAEKLLRHADRGARVLILANSPQQLEALLKSGYPFTDITIGNLSNRPNTIPIKKTVYVNQEEIHSLIYLAKKGVRLFAQMVPGEAKLDFTDTILTLGKE</sequence>
<evidence type="ECO:0000256" key="4">
    <source>
        <dbReference type="ARBA" id="ARBA00022597"/>
    </source>
</evidence>
<dbReference type="GO" id="GO:0008982">
    <property type="term" value="F:protein-N(PI)-phosphohistidine-sugar phosphotransferase activity"/>
    <property type="evidence" value="ECO:0007669"/>
    <property type="project" value="InterPro"/>
</dbReference>
<dbReference type="AlphaFoldDB" id="A0A6N8U4V2"/>
<comment type="caution">
    <text evidence="9">The sequence shown here is derived from an EMBL/GenBank/DDBJ whole genome shotgun (WGS) entry which is preliminary data.</text>
</comment>
<reference evidence="9 10" key="1">
    <citation type="submission" date="2019-12" db="EMBL/GenBank/DDBJ databases">
        <authorList>
            <person name="Yang R."/>
        </authorList>
    </citation>
    <scope>NUCLEOTIDE SEQUENCE [LARGE SCALE GENOMIC DNA]</scope>
    <source>
        <strain evidence="9 10">DONG20-135</strain>
    </source>
</reference>
<keyword evidence="2" id="KW-0813">Transport</keyword>
<evidence type="ECO:0000256" key="2">
    <source>
        <dbReference type="ARBA" id="ARBA00022448"/>
    </source>
</evidence>
<evidence type="ECO:0000256" key="5">
    <source>
        <dbReference type="ARBA" id="ARBA00022679"/>
    </source>
</evidence>
<dbReference type="EMBL" id="WUUQ01000001">
    <property type="protein sequence ID" value="MXQ72334.1"/>
    <property type="molecule type" value="Genomic_DNA"/>
</dbReference>
<evidence type="ECO:0000256" key="3">
    <source>
        <dbReference type="ARBA" id="ARBA00022490"/>
    </source>
</evidence>
<dbReference type="GO" id="GO:0016301">
    <property type="term" value="F:kinase activity"/>
    <property type="evidence" value="ECO:0007669"/>
    <property type="project" value="UniProtKB-KW"/>
</dbReference>
<dbReference type="Pfam" id="PF03830">
    <property type="entry name" value="PTSIIB_sorb"/>
    <property type="match status" value="1"/>
</dbReference>
<name>A0A6N8U4V2_9FIRM</name>
<keyword evidence="10" id="KW-1185">Reference proteome</keyword>
<dbReference type="Proteomes" id="UP000434036">
    <property type="component" value="Unassembled WGS sequence"/>
</dbReference>
<evidence type="ECO:0000259" key="8">
    <source>
        <dbReference type="PROSITE" id="PS51101"/>
    </source>
</evidence>
<comment type="subcellular location">
    <subcellularLocation>
        <location evidence="1">Cytoplasm</location>
    </subcellularLocation>
</comment>
<proteinExistence type="predicted"/>
<organism evidence="9 10">
    <name type="scientific">Copranaerobaculum intestinale</name>
    <dbReference type="NCBI Taxonomy" id="2692629"/>
    <lineage>
        <taxon>Bacteria</taxon>
        <taxon>Bacillati</taxon>
        <taxon>Bacillota</taxon>
        <taxon>Erysipelotrichia</taxon>
        <taxon>Erysipelotrichales</taxon>
        <taxon>Erysipelotrichaceae</taxon>
        <taxon>Copranaerobaculum</taxon>
    </lineage>
</organism>
<keyword evidence="3" id="KW-0963">Cytoplasm</keyword>
<evidence type="ECO:0000256" key="6">
    <source>
        <dbReference type="ARBA" id="ARBA00022683"/>
    </source>
</evidence>
<dbReference type="InterPro" id="IPR004720">
    <property type="entry name" value="PTS_IIB_sorbose-sp"/>
</dbReference>
<dbReference type="PROSITE" id="PS51101">
    <property type="entry name" value="PTS_EIIB_TYPE_4"/>
    <property type="match status" value="1"/>
</dbReference>
<keyword evidence="5" id="KW-0808">Transferase</keyword>
<evidence type="ECO:0000313" key="10">
    <source>
        <dbReference type="Proteomes" id="UP000434036"/>
    </source>
</evidence>
<evidence type="ECO:0000256" key="7">
    <source>
        <dbReference type="ARBA" id="ARBA00022777"/>
    </source>
</evidence>
<dbReference type="InterPro" id="IPR036667">
    <property type="entry name" value="PTS_IIB_sorbose-sp_sf"/>
</dbReference>
<feature type="domain" description="PTS EIIB type-4" evidence="8">
    <location>
        <begin position="1"/>
        <end position="163"/>
    </location>
</feature>
<keyword evidence="4" id="KW-0762">Sugar transport</keyword>
<evidence type="ECO:0000256" key="1">
    <source>
        <dbReference type="ARBA" id="ARBA00004496"/>
    </source>
</evidence>
<dbReference type="GO" id="GO:0009401">
    <property type="term" value="P:phosphoenolpyruvate-dependent sugar phosphotransferase system"/>
    <property type="evidence" value="ECO:0007669"/>
    <property type="project" value="UniProtKB-KW"/>
</dbReference>
<evidence type="ECO:0000313" key="9">
    <source>
        <dbReference type="EMBL" id="MXQ72334.1"/>
    </source>
</evidence>
<dbReference type="RefSeq" id="WP_160623837.1">
    <property type="nucleotide sequence ID" value="NZ_WUUQ01000001.1"/>
</dbReference>
<keyword evidence="6" id="KW-0598">Phosphotransferase system</keyword>
<keyword evidence="7" id="KW-0418">Kinase</keyword>